<dbReference type="Pfam" id="PF03808">
    <property type="entry name" value="Glyco_tran_WecG"/>
    <property type="match status" value="1"/>
</dbReference>
<organism evidence="3">
    <name type="scientific">mine drainage metagenome</name>
    <dbReference type="NCBI Taxonomy" id="410659"/>
    <lineage>
        <taxon>unclassified sequences</taxon>
        <taxon>metagenomes</taxon>
        <taxon>ecological metagenomes</taxon>
    </lineage>
</organism>
<gene>
    <name evidence="3" type="ORF">CARN6_1901</name>
</gene>
<dbReference type="NCBIfam" id="TIGR00696">
    <property type="entry name" value="wecG_tagA_cpsF"/>
    <property type="match status" value="1"/>
</dbReference>
<dbReference type="CDD" id="cd06533">
    <property type="entry name" value="Glyco_transf_WecG_TagA"/>
    <property type="match status" value="1"/>
</dbReference>
<dbReference type="PANTHER" id="PTHR34136">
    <property type="match status" value="1"/>
</dbReference>
<evidence type="ECO:0000256" key="2">
    <source>
        <dbReference type="ARBA" id="ARBA00022679"/>
    </source>
</evidence>
<dbReference type="PANTHER" id="PTHR34136:SF1">
    <property type="entry name" value="UDP-N-ACETYL-D-MANNOSAMINURONIC ACID TRANSFERASE"/>
    <property type="match status" value="1"/>
</dbReference>
<dbReference type="EMBL" id="CABQ01000219">
    <property type="protein sequence ID" value="CBI08435.1"/>
    <property type="molecule type" value="Genomic_DNA"/>
</dbReference>
<evidence type="ECO:0000313" key="3">
    <source>
        <dbReference type="EMBL" id="CBI08435.1"/>
    </source>
</evidence>
<dbReference type="GO" id="GO:0047244">
    <property type="term" value="F:N-acetylglucosaminyldiphosphoundecaprenol N-acetyl-beta-D-mannosaminyltransferase activity"/>
    <property type="evidence" value="ECO:0007669"/>
    <property type="project" value="UniProtKB-EC"/>
</dbReference>
<dbReference type="AlphaFoldDB" id="E6QMG4"/>
<accession>E6QMG4</accession>
<sequence>MSNNAKNSNPPVSVLGLPLSRVTLDGAVEQIDQMLQDGGVHQVATANLDFWLNSTSDEHLHRILAGCDMVVADGMPLVWASRMLGEPLPERVTGVDLIPRLMQLSARKGYKVFLLGGAEGIGERAKELFERWYPGVQICGVYAPPAAELNQMDHGEIVARVAAAKPDMLLVSFGNPKQEKWIWMHKKRLGVPVSIGIGGSLDMLLGDLNRAPRWMQRIGMEWLMRLAQEPRRLGPRYLRDFIGLTSRLPIALAASMMQGQKITKPSVLLMESPEALHLHIDGDLDASLSEVIASTSERAVAEGRMLYLQMEKVQRITAAGAGLMLDCRRKLFNAGLVVCTTGLSLRLKLLMYHWCLSPLFNEYSPYRNYVKAGGAKPVLSVTNKA</sequence>
<proteinExistence type="predicted"/>
<dbReference type="InterPro" id="IPR004629">
    <property type="entry name" value="WecG_TagA_CpsF"/>
</dbReference>
<name>E6QMG4_9ZZZZ</name>
<keyword evidence="2 3" id="KW-0808">Transferase</keyword>
<dbReference type="EC" id="2.4.1.187" evidence="3"/>
<reference evidence="3" key="1">
    <citation type="submission" date="2009-10" db="EMBL/GenBank/DDBJ databases">
        <title>Diversity of trophic interactions inside an arsenic-rich microbial ecosystem.</title>
        <authorList>
            <person name="Bertin P.N."/>
            <person name="Heinrich-Salmeron A."/>
            <person name="Pelletier E."/>
            <person name="Goulhen-Chollet F."/>
            <person name="Arsene-Ploetze F."/>
            <person name="Gallien S."/>
            <person name="Calteau A."/>
            <person name="Vallenet D."/>
            <person name="Casiot C."/>
            <person name="Chane-Woon-Ming B."/>
            <person name="Giloteaux L."/>
            <person name="Barakat M."/>
            <person name="Bonnefoy V."/>
            <person name="Bruneel O."/>
            <person name="Chandler M."/>
            <person name="Cleiss J."/>
            <person name="Duran R."/>
            <person name="Elbaz-Poulichet F."/>
            <person name="Fonknechten N."/>
            <person name="Lauga B."/>
            <person name="Mornico D."/>
            <person name="Ortet P."/>
            <person name="Schaeffer C."/>
            <person name="Siguier P."/>
            <person name="Alexander Thil Smith A."/>
            <person name="Van Dorsselaer A."/>
            <person name="Weissenbach J."/>
            <person name="Medigue C."/>
            <person name="Le Paslier D."/>
        </authorList>
    </citation>
    <scope>NUCLEOTIDE SEQUENCE</scope>
</reference>
<comment type="caution">
    <text evidence="3">The sequence shown here is derived from an EMBL/GenBank/DDBJ whole genome shotgun (WGS) entry which is preliminary data.</text>
</comment>
<keyword evidence="1 3" id="KW-0328">Glycosyltransferase</keyword>
<dbReference type="InterPro" id="IPR036513">
    <property type="entry name" value="STAS_dom_sf"/>
</dbReference>
<dbReference type="Gene3D" id="3.30.750.24">
    <property type="entry name" value="STAS domain"/>
    <property type="match status" value="1"/>
</dbReference>
<evidence type="ECO:0000256" key="1">
    <source>
        <dbReference type="ARBA" id="ARBA00022676"/>
    </source>
</evidence>
<dbReference type="SUPFAM" id="SSF52091">
    <property type="entry name" value="SpoIIaa-like"/>
    <property type="match status" value="1"/>
</dbReference>
<protein>
    <submittedName>
        <fullName evidence="3">Putative N-acetylglucosaminyldiphosphoundecaprenol N-acetyl-beta-D-mannosaminyltransferase (Modular protein)</fullName>
        <ecNumber evidence="3">2.4.1.187</ecNumber>
    </submittedName>
</protein>